<accession>A0ABW3ZTF1</accession>
<dbReference type="PANTHER" id="PTHR30288:SF0">
    <property type="entry name" value="FLAGELLAR HOOK-ASSOCIATED PROTEIN 2"/>
    <property type="match status" value="1"/>
</dbReference>
<comment type="caution">
    <text evidence="9">The sequence shown here is derived from an EMBL/GenBank/DDBJ whole genome shotgun (WGS) entry which is preliminary data.</text>
</comment>
<evidence type="ECO:0000259" key="8">
    <source>
        <dbReference type="Pfam" id="PF07195"/>
    </source>
</evidence>
<comment type="function">
    <text evidence="5">Required for morphogenesis and for the elongation of the flagellar filament by facilitating polymerization of the flagellin monomers at the tip of growing filament. Forms a capping structure, which prevents flagellin subunits (transported through the central channel of the flagellum) from leaking out without polymerization at the distal end.</text>
</comment>
<dbReference type="Pfam" id="PF02465">
    <property type="entry name" value="FliD_N"/>
    <property type="match status" value="1"/>
</dbReference>
<keyword evidence="5" id="KW-0964">Secreted</keyword>
<dbReference type="InterPro" id="IPR040026">
    <property type="entry name" value="FliD"/>
</dbReference>
<evidence type="ECO:0000256" key="2">
    <source>
        <dbReference type="ARBA" id="ARBA00011255"/>
    </source>
</evidence>
<dbReference type="Proteomes" id="UP001597178">
    <property type="component" value="Unassembled WGS sequence"/>
</dbReference>
<sequence>MRIGGLASGMDVDNLVNKLMEAERMPLQKMEQDQTKLTWKQDAFRDVNKTLAELDDMTLDMKKSSTYNSKSANSSQDNAVTATASSDADEGTFNIKVNKMATSAITMSQESLEMDEDSILSDEGVDSVSFTTYDSNGDPQEHSYTIGEKDTLNDVLEMITEDDNNVRAIYDPHSQKVAMETTRTGDYNTDGSEIDFDSSDAFFSSLKLTGAETGGTDAEFKYNGIEMTSHNNEYELGGVTYEFNDTTTGDGANVTVANDVEQSFESIMNFVDQYNEVVEKLNGTQQEEKFRDYPPLTEEQKNEMSEREIELWEEKAKSGILRGESSISGGLFSMRSSWYSEVETDGAYTSLTQIGITTTSNYLDGGKLEVDEQALKDALSNDPDSVHQLFSNGSEGDDRGVINRLEDSLDSTIGQIEQRAGKGTDTLENYTIGKRMKDLNERIASFEERMVQVENRYWSQFTEMEKAIQQMNQQSAQLQNQFGGGGMM</sequence>
<dbReference type="NCBIfam" id="NF005833">
    <property type="entry name" value="PRK07737.1"/>
    <property type="match status" value="1"/>
</dbReference>
<feature type="domain" description="Flagellar hook-associated protein 2 N-terminal" evidence="7">
    <location>
        <begin position="8"/>
        <end position="103"/>
    </location>
</feature>
<evidence type="ECO:0000256" key="4">
    <source>
        <dbReference type="ARBA" id="ARBA00023143"/>
    </source>
</evidence>
<organism evidence="9 10">
    <name type="scientific">Lentibacillus salinarum</name>
    <dbReference type="NCBI Taxonomy" id="446820"/>
    <lineage>
        <taxon>Bacteria</taxon>
        <taxon>Bacillati</taxon>
        <taxon>Bacillota</taxon>
        <taxon>Bacilli</taxon>
        <taxon>Bacillales</taxon>
        <taxon>Bacillaceae</taxon>
        <taxon>Lentibacillus</taxon>
    </lineage>
</organism>
<dbReference type="InterPro" id="IPR003481">
    <property type="entry name" value="FliD_N"/>
</dbReference>
<dbReference type="InterPro" id="IPR010809">
    <property type="entry name" value="FliD_C"/>
</dbReference>
<dbReference type="PANTHER" id="PTHR30288">
    <property type="entry name" value="FLAGELLAR CAP/ASSEMBLY PROTEIN FLID"/>
    <property type="match status" value="1"/>
</dbReference>
<dbReference type="RefSeq" id="WP_382399482.1">
    <property type="nucleotide sequence ID" value="NZ_JBHTNH010000017.1"/>
</dbReference>
<evidence type="ECO:0000256" key="3">
    <source>
        <dbReference type="ARBA" id="ARBA00023054"/>
    </source>
</evidence>
<reference evidence="10" key="1">
    <citation type="journal article" date="2019" name="Int. J. Syst. Evol. Microbiol.">
        <title>The Global Catalogue of Microorganisms (GCM) 10K type strain sequencing project: providing services to taxonomists for standard genome sequencing and annotation.</title>
        <authorList>
            <consortium name="The Broad Institute Genomics Platform"/>
            <consortium name="The Broad Institute Genome Sequencing Center for Infectious Disease"/>
            <person name="Wu L."/>
            <person name="Ma J."/>
        </authorList>
    </citation>
    <scope>NUCLEOTIDE SEQUENCE [LARGE SCALE GENOMIC DNA]</scope>
    <source>
        <strain evidence="10">CCUG 54822</strain>
    </source>
</reference>
<feature type="region of interest" description="Disordered" evidence="6">
    <location>
        <begin position="65"/>
        <end position="87"/>
    </location>
</feature>
<feature type="domain" description="Flagellar hook-associated protein 2 C-terminal" evidence="8">
    <location>
        <begin position="215"/>
        <end position="473"/>
    </location>
</feature>
<proteinExistence type="inferred from homology"/>
<keyword evidence="3 5" id="KW-0175">Coiled coil</keyword>
<name>A0ABW3ZTF1_9BACI</name>
<protein>
    <recommendedName>
        <fullName evidence="5">Flagellar hook-associated protein 2</fullName>
        <shortName evidence="5">HAP2</shortName>
    </recommendedName>
    <alternativeName>
        <fullName evidence="5">Flagellar cap protein</fullName>
    </alternativeName>
</protein>
<keyword evidence="10" id="KW-1185">Reference proteome</keyword>
<evidence type="ECO:0000313" key="9">
    <source>
        <dbReference type="EMBL" id="MFD1361680.1"/>
    </source>
</evidence>
<comment type="similarity">
    <text evidence="1 5">Belongs to the FliD family.</text>
</comment>
<keyword evidence="9" id="KW-0282">Flagellum</keyword>
<keyword evidence="9" id="KW-0966">Cell projection</keyword>
<evidence type="ECO:0000259" key="7">
    <source>
        <dbReference type="Pfam" id="PF02465"/>
    </source>
</evidence>
<feature type="compositionally biased region" description="Low complexity" evidence="6">
    <location>
        <begin position="65"/>
        <end position="75"/>
    </location>
</feature>
<gene>
    <name evidence="9" type="ORF">ACFQ4A_08425</name>
</gene>
<evidence type="ECO:0000256" key="6">
    <source>
        <dbReference type="SAM" id="MobiDB-lite"/>
    </source>
</evidence>
<evidence type="ECO:0000256" key="5">
    <source>
        <dbReference type="RuleBase" id="RU362066"/>
    </source>
</evidence>
<feature type="coiled-coil region" evidence="5">
    <location>
        <begin position="436"/>
        <end position="481"/>
    </location>
</feature>
<comment type="subunit">
    <text evidence="2 5">Homopentamer.</text>
</comment>
<keyword evidence="9" id="KW-0969">Cilium</keyword>
<keyword evidence="4 5" id="KW-0975">Bacterial flagellum</keyword>
<dbReference type="Pfam" id="PF07195">
    <property type="entry name" value="FliD_C"/>
    <property type="match status" value="1"/>
</dbReference>
<feature type="compositionally biased region" description="Polar residues" evidence="6">
    <location>
        <begin position="76"/>
        <end position="86"/>
    </location>
</feature>
<dbReference type="EMBL" id="JBHTNH010000017">
    <property type="protein sequence ID" value="MFD1361680.1"/>
    <property type="molecule type" value="Genomic_DNA"/>
</dbReference>
<evidence type="ECO:0000256" key="1">
    <source>
        <dbReference type="ARBA" id="ARBA00009764"/>
    </source>
</evidence>
<comment type="subcellular location">
    <subcellularLocation>
        <location evidence="5">Secreted</location>
    </subcellularLocation>
    <subcellularLocation>
        <location evidence="5">Bacterial flagellum</location>
    </subcellularLocation>
</comment>
<evidence type="ECO:0000313" key="10">
    <source>
        <dbReference type="Proteomes" id="UP001597178"/>
    </source>
</evidence>